<evidence type="ECO:0000313" key="6">
    <source>
        <dbReference type="Proteomes" id="UP000284842"/>
    </source>
</evidence>
<comment type="caution">
    <text evidence="5">The sequence shown here is derived from an EMBL/GenBank/DDBJ whole genome shotgun (WGS) entry which is preliminary data.</text>
</comment>
<dbReference type="GO" id="GO:0006397">
    <property type="term" value="P:mRNA processing"/>
    <property type="evidence" value="ECO:0007669"/>
    <property type="project" value="UniProtKB-KW"/>
</dbReference>
<evidence type="ECO:0000256" key="2">
    <source>
        <dbReference type="PROSITE-ProRule" id="PRU00047"/>
    </source>
</evidence>
<keyword evidence="6" id="KW-1185">Reference proteome</keyword>
<accession>A0A409YQ39</accession>
<dbReference type="OrthoDB" id="2941894at2759"/>
<dbReference type="PROSITE" id="PS50158">
    <property type="entry name" value="ZF_CCHC"/>
    <property type="match status" value="1"/>
</dbReference>
<dbReference type="AlphaFoldDB" id="A0A409YQ39"/>
<evidence type="ECO:0000256" key="3">
    <source>
        <dbReference type="SAM" id="MobiDB-lite"/>
    </source>
</evidence>
<evidence type="ECO:0000259" key="4">
    <source>
        <dbReference type="PROSITE" id="PS50158"/>
    </source>
</evidence>
<dbReference type="EMBL" id="NHTK01000845">
    <property type="protein sequence ID" value="PPR05118.1"/>
    <property type="molecule type" value="Genomic_DNA"/>
</dbReference>
<dbReference type="GO" id="GO:0003676">
    <property type="term" value="F:nucleic acid binding"/>
    <property type="evidence" value="ECO:0007669"/>
    <property type="project" value="InterPro"/>
</dbReference>
<gene>
    <name evidence="5" type="ORF">CVT24_010093</name>
</gene>
<dbReference type="InterPro" id="IPR036875">
    <property type="entry name" value="Znf_CCHC_sf"/>
</dbReference>
<dbReference type="Pfam" id="PF14223">
    <property type="entry name" value="Retrotran_gag_2"/>
    <property type="match status" value="1"/>
</dbReference>
<dbReference type="GO" id="GO:0008270">
    <property type="term" value="F:zinc ion binding"/>
    <property type="evidence" value="ECO:0007669"/>
    <property type="project" value="UniProtKB-KW"/>
</dbReference>
<feature type="domain" description="CCHC-type" evidence="4">
    <location>
        <begin position="277"/>
        <end position="290"/>
    </location>
</feature>
<dbReference type="SUPFAM" id="SSF57756">
    <property type="entry name" value="Retrovirus zinc finger-like domains"/>
    <property type="match status" value="1"/>
</dbReference>
<sequence>MPAATPKLAIACTSDATHPSVELITVNIPFQGEKLDKGRRNWLEWKAEMYSAMSLTGLYSYVNGTANKHIPNPETEPVAYANWTQNDRRACAYIFGAISDGERRAVIPVRHDARAYWLALEARHWKNGTPADQVLLLHEALTFQPTQYASSEDTMNGLDKMFTTIDHAFAMGDITPDMFKAAMSLHFFQGSDPMQDTIRNRIVLSAMAQWSVTARSLRQTIEEGLHLAGLVNLTSHHTEQHDLSSPPSPATPSSARSSTSMSSGGQSSSSRRRHQSCANCGRRGHPARYCVEPNGGMAGCTLEDSKAARQLEKSVKAQQAQQLQQLQLFQQQKAICYRYNNNLQ</sequence>
<dbReference type="InterPro" id="IPR001878">
    <property type="entry name" value="Znf_CCHC"/>
</dbReference>
<protein>
    <recommendedName>
        <fullName evidence="4">CCHC-type domain-containing protein</fullName>
    </recommendedName>
</protein>
<feature type="region of interest" description="Disordered" evidence="3">
    <location>
        <begin position="237"/>
        <end position="282"/>
    </location>
</feature>
<dbReference type="STRING" id="181874.A0A409YQ39"/>
<keyword evidence="2" id="KW-0479">Metal-binding</keyword>
<keyword evidence="1" id="KW-0507">mRNA processing</keyword>
<organism evidence="5 6">
    <name type="scientific">Panaeolus cyanescens</name>
    <dbReference type="NCBI Taxonomy" id="181874"/>
    <lineage>
        <taxon>Eukaryota</taxon>
        <taxon>Fungi</taxon>
        <taxon>Dikarya</taxon>
        <taxon>Basidiomycota</taxon>
        <taxon>Agaricomycotina</taxon>
        <taxon>Agaricomycetes</taxon>
        <taxon>Agaricomycetidae</taxon>
        <taxon>Agaricales</taxon>
        <taxon>Agaricineae</taxon>
        <taxon>Galeropsidaceae</taxon>
        <taxon>Panaeolus</taxon>
    </lineage>
</organism>
<proteinExistence type="predicted"/>
<evidence type="ECO:0000313" key="5">
    <source>
        <dbReference type="EMBL" id="PPR05118.1"/>
    </source>
</evidence>
<dbReference type="InParanoid" id="A0A409YQ39"/>
<keyword evidence="2" id="KW-0863">Zinc-finger</keyword>
<name>A0A409YQ39_9AGAR</name>
<feature type="compositionally biased region" description="Low complexity" evidence="3">
    <location>
        <begin position="251"/>
        <end position="269"/>
    </location>
</feature>
<dbReference type="Proteomes" id="UP000284842">
    <property type="component" value="Unassembled WGS sequence"/>
</dbReference>
<evidence type="ECO:0000256" key="1">
    <source>
        <dbReference type="ARBA" id="ARBA00022664"/>
    </source>
</evidence>
<reference evidence="5 6" key="1">
    <citation type="journal article" date="2018" name="Evol. Lett.">
        <title>Horizontal gene cluster transfer increased hallucinogenic mushroom diversity.</title>
        <authorList>
            <person name="Reynolds H.T."/>
            <person name="Vijayakumar V."/>
            <person name="Gluck-Thaler E."/>
            <person name="Korotkin H.B."/>
            <person name="Matheny P.B."/>
            <person name="Slot J.C."/>
        </authorList>
    </citation>
    <scope>NUCLEOTIDE SEQUENCE [LARGE SCALE GENOMIC DNA]</scope>
    <source>
        <strain evidence="5 6">2629</strain>
    </source>
</reference>
<keyword evidence="2" id="KW-0862">Zinc</keyword>